<dbReference type="GO" id="GO:0016788">
    <property type="term" value="F:hydrolase activity, acting on ester bonds"/>
    <property type="evidence" value="ECO:0007669"/>
    <property type="project" value="UniProtKB-ARBA"/>
</dbReference>
<dbReference type="Gene3D" id="3.40.50.1110">
    <property type="entry name" value="SGNH hydrolase"/>
    <property type="match status" value="1"/>
</dbReference>
<dbReference type="GO" id="GO:0051301">
    <property type="term" value="P:cell division"/>
    <property type="evidence" value="ECO:0007669"/>
    <property type="project" value="UniProtKB-KW"/>
</dbReference>
<keyword evidence="1" id="KW-0132">Cell division</keyword>
<gene>
    <name evidence="1" type="ORF">D7X32_39085</name>
</gene>
<dbReference type="InterPro" id="IPR036514">
    <property type="entry name" value="SGNH_hydro_sf"/>
</dbReference>
<dbReference type="OrthoDB" id="7443339at2"/>
<keyword evidence="2" id="KW-1185">Reference proteome</keyword>
<organism evidence="1 2">
    <name type="scientific">Corallococcus carmarthensis</name>
    <dbReference type="NCBI Taxonomy" id="2316728"/>
    <lineage>
        <taxon>Bacteria</taxon>
        <taxon>Pseudomonadati</taxon>
        <taxon>Myxococcota</taxon>
        <taxon>Myxococcia</taxon>
        <taxon>Myxococcales</taxon>
        <taxon>Cystobacterineae</taxon>
        <taxon>Myxococcaceae</taxon>
        <taxon>Corallococcus</taxon>
    </lineage>
</organism>
<accession>A0A3A8K0R7</accession>
<evidence type="ECO:0000313" key="2">
    <source>
        <dbReference type="Proteomes" id="UP000268313"/>
    </source>
</evidence>
<evidence type="ECO:0000313" key="1">
    <source>
        <dbReference type="EMBL" id="RKG95423.1"/>
    </source>
</evidence>
<dbReference type="Proteomes" id="UP000268313">
    <property type="component" value="Unassembled WGS sequence"/>
</dbReference>
<reference evidence="2" key="1">
    <citation type="submission" date="2018-09" db="EMBL/GenBank/DDBJ databases">
        <authorList>
            <person name="Livingstone P.G."/>
            <person name="Whitworth D.E."/>
        </authorList>
    </citation>
    <scope>NUCLEOTIDE SEQUENCE [LARGE SCALE GENOMIC DNA]</scope>
    <source>
        <strain evidence="2">CA043D</strain>
    </source>
</reference>
<keyword evidence="1" id="KW-0131">Cell cycle</keyword>
<name>A0A3A8K0R7_9BACT</name>
<dbReference type="AlphaFoldDB" id="A0A3A8K0R7"/>
<dbReference type="EMBL" id="RAWE01000261">
    <property type="protein sequence ID" value="RKG95423.1"/>
    <property type="molecule type" value="Genomic_DNA"/>
</dbReference>
<comment type="caution">
    <text evidence="1">The sequence shown here is derived from an EMBL/GenBank/DDBJ whole genome shotgun (WGS) entry which is preliminary data.</text>
</comment>
<protein>
    <submittedName>
        <fullName evidence="1">Cell division protein FtsK</fullName>
    </submittedName>
</protein>
<proteinExistence type="predicted"/>
<dbReference type="RefSeq" id="WP_120607612.1">
    <property type="nucleotide sequence ID" value="NZ_RAWE01000261.1"/>
</dbReference>
<sequence>MRRSRLDALLAAVQPRVLGLMVWGVFATQAGCAPFPESEQDALGSGTAAVTSGNILFVGNSFTHGNEEPVYSYNKAAVTDTNGSGQGGIPGIFKKLTAQAGFTFNVSLETASGQSLRWHHTNRASTIGQATWNTVVLQEQSTTPLPTSRGGSPTDFTDAARDLRTLVRAANPSANLFLYETWSSPTSVGTQGYPSGTVGLQAMQTDLRDAYFKAYRDLGFTGVARVGDGFMRAVDQNLADPNPADGISPGMFNLWSAQDSRHSSKYGSYLSAAVLFAKVTQADPRTLATGTGSAAADLGISAADAASLHRIAYEINALADPVVSGPTRLRVTGAAFTGSVTAGTPANLTGNAQLSSLTTSEGTFTNLVGATANGITSTNVPSARGTVPANANAAATGLGVHDGANNLNAGNFQFGSAFTAKTRFFIVDSTPTSTALGDDATVTLINASNQAVGSYSLALLANDFTGSAAGNTSTALATVSYTSGVASLTGNPVGTVQSKLGGVSFSLADLGVTDIASISGATGLRISSATLDPNVVGLYTVP</sequence>